<gene>
    <name evidence="2" type="ORF">EA472_16135</name>
</gene>
<dbReference type="Pfam" id="PF26071">
    <property type="entry name" value="DUF8028"/>
    <property type="match status" value="1"/>
</dbReference>
<sequence length="81" mass="8185">MLPTPNTDPQTHTAVGRLASVVGTSVVSPVRASAFWTTILLPIVALALLVTGIASVSLPTIAGFLAAYGACAIAGHNHTPH</sequence>
<dbReference type="OrthoDB" id="204800at2157"/>
<keyword evidence="1" id="KW-0812">Transmembrane</keyword>
<accession>A0A3N6MR64</accession>
<comment type="caution">
    <text evidence="2">The sequence shown here is derived from an EMBL/GenBank/DDBJ whole genome shotgun (WGS) entry which is preliminary data.</text>
</comment>
<dbReference type="Proteomes" id="UP000281431">
    <property type="component" value="Unassembled WGS sequence"/>
</dbReference>
<evidence type="ECO:0000256" key="1">
    <source>
        <dbReference type="SAM" id="Phobius"/>
    </source>
</evidence>
<dbReference type="AlphaFoldDB" id="A0A3N6MR64"/>
<evidence type="ECO:0000313" key="2">
    <source>
        <dbReference type="EMBL" id="RQG98751.1"/>
    </source>
</evidence>
<feature type="transmembrane region" description="Helical" evidence="1">
    <location>
        <begin position="34"/>
        <end position="58"/>
    </location>
</feature>
<dbReference type="InterPro" id="IPR058341">
    <property type="entry name" value="DUF8028"/>
</dbReference>
<evidence type="ECO:0000313" key="3">
    <source>
        <dbReference type="Proteomes" id="UP000281431"/>
    </source>
</evidence>
<organism evidence="2 3">
    <name type="scientific">Natrarchaeobius chitinivorans</name>
    <dbReference type="NCBI Taxonomy" id="1679083"/>
    <lineage>
        <taxon>Archaea</taxon>
        <taxon>Methanobacteriati</taxon>
        <taxon>Methanobacteriota</taxon>
        <taxon>Stenosarchaea group</taxon>
        <taxon>Halobacteria</taxon>
        <taxon>Halobacteriales</taxon>
        <taxon>Natrialbaceae</taxon>
        <taxon>Natrarchaeobius</taxon>
    </lineage>
</organism>
<keyword evidence="1" id="KW-1133">Transmembrane helix</keyword>
<reference evidence="2 3" key="1">
    <citation type="submission" date="2018-10" db="EMBL/GenBank/DDBJ databases">
        <title>Natrarchaeobius chitinivorans gen. nov., sp. nov., and Natrarchaeobius haloalkaliphilus sp. nov., alkaliphilic, chitin-utilizing haloarchaea from hypersaline alkaline lakes.</title>
        <authorList>
            <person name="Sorokin D.Y."/>
            <person name="Elcheninov A.G."/>
            <person name="Kostrikina N.A."/>
            <person name="Bale N.J."/>
            <person name="Sinninghe Damste J.S."/>
            <person name="Khijniak T.V."/>
            <person name="Kublanov I.V."/>
            <person name="Toshchakov S.V."/>
        </authorList>
    </citation>
    <scope>NUCLEOTIDE SEQUENCE [LARGE SCALE GENOMIC DNA]</scope>
    <source>
        <strain evidence="2 3">AArcht7</strain>
    </source>
</reference>
<dbReference type="EMBL" id="REFZ01000012">
    <property type="protein sequence ID" value="RQG98751.1"/>
    <property type="molecule type" value="Genomic_DNA"/>
</dbReference>
<keyword evidence="3" id="KW-1185">Reference proteome</keyword>
<keyword evidence="1" id="KW-0472">Membrane</keyword>
<protein>
    <submittedName>
        <fullName evidence="2">Uncharacterized protein</fullName>
    </submittedName>
</protein>
<proteinExistence type="predicted"/>
<name>A0A3N6MR64_NATCH</name>